<feature type="transmembrane region" description="Helical" evidence="5">
    <location>
        <begin position="396"/>
        <end position="416"/>
    </location>
</feature>
<evidence type="ECO:0000256" key="2">
    <source>
        <dbReference type="ARBA" id="ARBA00022692"/>
    </source>
</evidence>
<feature type="transmembrane region" description="Helical" evidence="5">
    <location>
        <begin position="484"/>
        <end position="507"/>
    </location>
</feature>
<evidence type="ECO:0000313" key="7">
    <source>
        <dbReference type="EMBL" id="SHI26886.1"/>
    </source>
</evidence>
<keyword evidence="3 5" id="KW-1133">Transmembrane helix</keyword>
<evidence type="ECO:0000313" key="8">
    <source>
        <dbReference type="Proteomes" id="UP000184241"/>
    </source>
</evidence>
<proteinExistence type="inferred from homology"/>
<dbReference type="InterPro" id="IPR000515">
    <property type="entry name" value="MetI-like"/>
</dbReference>
<comment type="similarity">
    <text evidence="5">Belongs to the binding-protein-dependent transport system permease family.</text>
</comment>
<dbReference type="PANTHER" id="PTHR43496">
    <property type="entry name" value="PROTEIN LPLB"/>
    <property type="match status" value="1"/>
</dbReference>
<keyword evidence="2 5" id="KW-0812">Transmembrane</keyword>
<evidence type="ECO:0000256" key="4">
    <source>
        <dbReference type="ARBA" id="ARBA00023136"/>
    </source>
</evidence>
<feature type="domain" description="ABC transmembrane type-1" evidence="6">
    <location>
        <begin position="358"/>
        <end position="548"/>
    </location>
</feature>
<feature type="transmembrane region" description="Helical" evidence="5">
    <location>
        <begin position="363"/>
        <end position="384"/>
    </location>
</feature>
<feature type="transmembrane region" description="Helical" evidence="5">
    <location>
        <begin position="422"/>
        <end position="440"/>
    </location>
</feature>
<feature type="transmembrane region" description="Helical" evidence="5">
    <location>
        <begin position="25"/>
        <end position="46"/>
    </location>
</feature>
<feature type="transmembrane region" description="Helical" evidence="5">
    <location>
        <begin position="256"/>
        <end position="276"/>
    </location>
</feature>
<name>A0A1M5ZS14_9CLOT</name>
<feature type="transmembrane region" description="Helical" evidence="5">
    <location>
        <begin position="201"/>
        <end position="223"/>
    </location>
</feature>
<keyword evidence="5" id="KW-0813">Transport</keyword>
<accession>A0A1M5ZS14</accession>
<evidence type="ECO:0000256" key="5">
    <source>
        <dbReference type="RuleBase" id="RU363032"/>
    </source>
</evidence>
<dbReference type="GO" id="GO:0055085">
    <property type="term" value="P:transmembrane transport"/>
    <property type="evidence" value="ECO:0007669"/>
    <property type="project" value="InterPro"/>
</dbReference>
<evidence type="ECO:0000256" key="1">
    <source>
        <dbReference type="ARBA" id="ARBA00004141"/>
    </source>
</evidence>
<protein>
    <submittedName>
        <fullName evidence="7">Iron(III) transport system permease protein</fullName>
    </submittedName>
</protein>
<sequence>MGFSSRRIRMKHEINDMKKIWRDPMLLTTIIFLIITLSIFIIYPLYSVLKVSFIENQGFSMNAYLKVLRDIDFRKTFLNTLLLGTTVGILATLIGFIFAYADAYMRSHFKRLFKIVSILPVISPPFVLALSAIMLFGQFGLVTRQLLGITNFNIYGFKGVVMVQTMTFFPVAYLLLIGLLNRIDPSLEEAARNMGASRWKTFRTVTLPLMLPGLANAFLLTFIEVVADFSNPMVIGGNFSTLATKIYMQAIGNYDMAGGAAIAVVLLCLSILLFVVEKFWLEKKSYVTVTGKASRERDLIKENHIVWPIDIFCLLVSIFVFSFYLLIPLGGFFKVMGIDYSFTLNHFKYVFDLGMKSLKDTTILSLWATPITGILGMVIAFLIVRKKFWGKGFIEFTSLLAMAVPGTVLGLGYISAYNTKPLILTGTALIIVIAFIVRSIPVGVRSGVTALQQIDPAIEEAAQDLGASTTKVFTSVTLPLIKSAFFSGLVYTFVRSMTAVSAVIFLVTPKYQLLTASILSQVDNGRFGVASAFSTILIIIVYAAIAIMYFVLGKFGVSKTESNII</sequence>
<evidence type="ECO:0000256" key="3">
    <source>
        <dbReference type="ARBA" id="ARBA00022989"/>
    </source>
</evidence>
<dbReference type="AlphaFoldDB" id="A0A1M5ZS14"/>
<feature type="domain" description="ABC transmembrane type-1" evidence="6">
    <location>
        <begin position="77"/>
        <end position="275"/>
    </location>
</feature>
<feature type="transmembrane region" description="Helical" evidence="5">
    <location>
        <begin position="159"/>
        <end position="180"/>
    </location>
</feature>
<evidence type="ECO:0000259" key="6">
    <source>
        <dbReference type="PROSITE" id="PS50928"/>
    </source>
</evidence>
<gene>
    <name evidence="7" type="ORF">SAMN02745941_03309</name>
</gene>
<dbReference type="InterPro" id="IPR035906">
    <property type="entry name" value="MetI-like_sf"/>
</dbReference>
<dbReference type="EMBL" id="FQXU01000010">
    <property type="protein sequence ID" value="SHI26886.1"/>
    <property type="molecule type" value="Genomic_DNA"/>
</dbReference>
<dbReference type="CDD" id="cd06261">
    <property type="entry name" value="TM_PBP2"/>
    <property type="match status" value="2"/>
</dbReference>
<dbReference type="PROSITE" id="PS50928">
    <property type="entry name" value="ABC_TM1"/>
    <property type="match status" value="2"/>
</dbReference>
<feature type="transmembrane region" description="Helical" evidence="5">
    <location>
        <begin position="527"/>
        <end position="552"/>
    </location>
</feature>
<feature type="transmembrane region" description="Helical" evidence="5">
    <location>
        <begin position="305"/>
        <end position="327"/>
    </location>
</feature>
<dbReference type="GO" id="GO:0005886">
    <property type="term" value="C:plasma membrane"/>
    <property type="evidence" value="ECO:0007669"/>
    <property type="project" value="UniProtKB-SubCell"/>
</dbReference>
<feature type="transmembrane region" description="Helical" evidence="5">
    <location>
        <begin position="77"/>
        <end position="100"/>
    </location>
</feature>
<dbReference type="PANTHER" id="PTHR43496:SF1">
    <property type="entry name" value="POLYGALACTURONAN_RHAMNOGALACTURONAN TRANSPORT SYSTEM PERMEASE PROTEIN YTEP"/>
    <property type="match status" value="1"/>
</dbReference>
<feature type="transmembrane region" description="Helical" evidence="5">
    <location>
        <begin position="112"/>
        <end position="139"/>
    </location>
</feature>
<organism evidence="7 8">
    <name type="scientific">Clostridium intestinale DSM 6191</name>
    <dbReference type="NCBI Taxonomy" id="1121320"/>
    <lineage>
        <taxon>Bacteria</taxon>
        <taxon>Bacillati</taxon>
        <taxon>Bacillota</taxon>
        <taxon>Clostridia</taxon>
        <taxon>Eubacteriales</taxon>
        <taxon>Clostridiaceae</taxon>
        <taxon>Clostridium</taxon>
    </lineage>
</organism>
<dbReference type="SUPFAM" id="SSF161098">
    <property type="entry name" value="MetI-like"/>
    <property type="match status" value="2"/>
</dbReference>
<reference evidence="7 8" key="1">
    <citation type="submission" date="2016-11" db="EMBL/GenBank/DDBJ databases">
        <authorList>
            <person name="Jaros S."/>
            <person name="Januszkiewicz K."/>
            <person name="Wedrychowicz H."/>
        </authorList>
    </citation>
    <scope>NUCLEOTIDE SEQUENCE [LARGE SCALE GENOMIC DNA]</scope>
    <source>
        <strain evidence="7 8">DSM 6191</strain>
    </source>
</reference>
<keyword evidence="4 5" id="KW-0472">Membrane</keyword>
<dbReference type="Proteomes" id="UP000184241">
    <property type="component" value="Unassembled WGS sequence"/>
</dbReference>
<comment type="subcellular location">
    <subcellularLocation>
        <location evidence="5">Cell membrane</location>
        <topology evidence="5">Multi-pass membrane protein</topology>
    </subcellularLocation>
    <subcellularLocation>
        <location evidence="1">Membrane</location>
        <topology evidence="1">Multi-pass membrane protein</topology>
    </subcellularLocation>
</comment>
<dbReference type="Pfam" id="PF00528">
    <property type="entry name" value="BPD_transp_1"/>
    <property type="match status" value="2"/>
</dbReference>
<dbReference type="Gene3D" id="1.10.3720.10">
    <property type="entry name" value="MetI-like"/>
    <property type="match status" value="2"/>
</dbReference>